<feature type="non-terminal residue" evidence="1">
    <location>
        <position position="1"/>
    </location>
</feature>
<dbReference type="EMBL" id="JRLY01000015">
    <property type="protein sequence ID" value="KGO91718.1"/>
    <property type="molecule type" value="Genomic_DNA"/>
</dbReference>
<evidence type="ECO:0000313" key="1">
    <source>
        <dbReference type="EMBL" id="KGO91718.1"/>
    </source>
</evidence>
<keyword evidence="2" id="KW-1185">Reference proteome</keyword>
<comment type="caution">
    <text evidence="1">The sequence shown here is derived from an EMBL/GenBank/DDBJ whole genome shotgun (WGS) entry which is preliminary data.</text>
</comment>
<protein>
    <submittedName>
        <fullName evidence="1">Uncharacterized protein</fullName>
    </submittedName>
</protein>
<name>A0A0A2MJT3_9FLAO</name>
<sequence>FLVNQHRIFGEGLEVRPIYSSKYKTRIVAPMPLQLANFNYICRLITTFTGKPRVRDSIWAPCAANSPACSDSERTRPTKLIYEEDEAY</sequence>
<organism evidence="1 2">
    <name type="scientific">Flavobacterium subsaxonicum WB 4.1-42 = DSM 21790</name>
    <dbReference type="NCBI Taxonomy" id="1121898"/>
    <lineage>
        <taxon>Bacteria</taxon>
        <taxon>Pseudomonadati</taxon>
        <taxon>Bacteroidota</taxon>
        <taxon>Flavobacteriia</taxon>
        <taxon>Flavobacteriales</taxon>
        <taxon>Flavobacteriaceae</taxon>
        <taxon>Flavobacterium</taxon>
    </lineage>
</organism>
<evidence type="ECO:0000313" key="2">
    <source>
        <dbReference type="Proteomes" id="UP000030111"/>
    </source>
</evidence>
<dbReference type="RefSeq" id="WP_035754961.1">
    <property type="nucleotide sequence ID" value="NZ_JRLY01000015.1"/>
</dbReference>
<proteinExistence type="predicted"/>
<reference evidence="1 2" key="1">
    <citation type="submission" date="2013-09" db="EMBL/GenBank/DDBJ databases">
        <authorList>
            <person name="Zeng Z."/>
            <person name="Chen C."/>
        </authorList>
    </citation>
    <scope>NUCLEOTIDE SEQUENCE [LARGE SCALE GENOMIC DNA]</scope>
    <source>
        <strain evidence="1 2">WB 4.1-42</strain>
    </source>
</reference>
<dbReference type="Proteomes" id="UP000030111">
    <property type="component" value="Unassembled WGS sequence"/>
</dbReference>
<gene>
    <name evidence="1" type="ORF">Q766_15850</name>
</gene>
<accession>A0A0A2MJT3</accession>
<dbReference type="AlphaFoldDB" id="A0A0A2MJT3"/>